<proteinExistence type="predicted"/>
<reference evidence="1 2" key="2">
    <citation type="submission" date="2018-11" db="EMBL/GenBank/DDBJ databases">
        <authorList>
            <consortium name="Pathogen Informatics"/>
        </authorList>
    </citation>
    <scope>NUCLEOTIDE SEQUENCE [LARGE SCALE GENOMIC DNA]</scope>
</reference>
<dbReference type="WBParaSite" id="OFLC_0001519401-mRNA-1">
    <property type="protein sequence ID" value="OFLC_0001519401-mRNA-1"/>
    <property type="gene ID" value="OFLC_0001519401"/>
</dbReference>
<name>A0A183I621_9BILA</name>
<dbReference type="EMBL" id="UZAJ01041730">
    <property type="protein sequence ID" value="VDP20747.1"/>
    <property type="molecule type" value="Genomic_DNA"/>
</dbReference>
<evidence type="ECO:0000313" key="2">
    <source>
        <dbReference type="Proteomes" id="UP000267606"/>
    </source>
</evidence>
<dbReference type="Proteomes" id="UP000267606">
    <property type="component" value="Unassembled WGS sequence"/>
</dbReference>
<sequence>MGLSSGSGTLGPVTPQQMIGVQCPELQNTSQANAAASWRYPTPPAAFSGHFMDAFGGGMPSAASSSQFALPNQLYYQHGYHPYLMPMMRND</sequence>
<protein>
    <submittedName>
        <fullName evidence="1 3">Uncharacterized protein</fullName>
    </submittedName>
</protein>
<gene>
    <name evidence="1" type="ORF">OFLC_LOCUS15183</name>
</gene>
<organism evidence="3">
    <name type="scientific">Onchocerca flexuosa</name>
    <dbReference type="NCBI Taxonomy" id="387005"/>
    <lineage>
        <taxon>Eukaryota</taxon>
        <taxon>Metazoa</taxon>
        <taxon>Ecdysozoa</taxon>
        <taxon>Nematoda</taxon>
        <taxon>Chromadorea</taxon>
        <taxon>Rhabditida</taxon>
        <taxon>Spirurina</taxon>
        <taxon>Spiruromorpha</taxon>
        <taxon>Filarioidea</taxon>
        <taxon>Onchocercidae</taxon>
        <taxon>Onchocerca</taxon>
    </lineage>
</organism>
<accession>A0A183I621</accession>
<dbReference type="STRING" id="387005.A0A183I621"/>
<reference evidence="3" key="1">
    <citation type="submission" date="2016-06" db="UniProtKB">
        <authorList>
            <consortium name="WormBaseParasite"/>
        </authorList>
    </citation>
    <scope>IDENTIFICATION</scope>
</reference>
<evidence type="ECO:0000313" key="3">
    <source>
        <dbReference type="WBParaSite" id="OFLC_0001519401-mRNA-1"/>
    </source>
</evidence>
<keyword evidence="2" id="KW-1185">Reference proteome</keyword>
<evidence type="ECO:0000313" key="1">
    <source>
        <dbReference type="EMBL" id="VDP20747.1"/>
    </source>
</evidence>
<dbReference type="AlphaFoldDB" id="A0A183I621"/>